<feature type="transmembrane region" description="Helical" evidence="8">
    <location>
        <begin position="197"/>
        <end position="215"/>
    </location>
</feature>
<dbReference type="Gene3D" id="1.20.1530.20">
    <property type="match status" value="1"/>
</dbReference>
<reference evidence="9" key="1">
    <citation type="submission" date="2022-01" db="EMBL/GenBank/DDBJ databases">
        <title>Corynebacterium sp. nov isolated from isolated from the feces of the greater white-fronted geese (Anser albifrons) at Poyang Lake, PR China.</title>
        <authorList>
            <person name="Liu Q."/>
        </authorList>
    </citation>
    <scope>NUCLEOTIDE SEQUENCE</scope>
    <source>
        <strain evidence="9">JCM 32435</strain>
    </source>
</reference>
<evidence type="ECO:0000256" key="6">
    <source>
        <dbReference type="ARBA" id="ARBA00022989"/>
    </source>
</evidence>
<dbReference type="PANTHER" id="PTHR36838">
    <property type="entry name" value="AUXIN EFFLUX CARRIER FAMILY PROTEIN"/>
    <property type="match status" value="1"/>
</dbReference>
<dbReference type="RefSeq" id="WP_236119685.1">
    <property type="nucleotide sequence ID" value="NZ_JAKGSI010000005.1"/>
</dbReference>
<comment type="caution">
    <text evidence="9">The sequence shown here is derived from an EMBL/GenBank/DDBJ whole genome shotgun (WGS) entry which is preliminary data.</text>
</comment>
<keyword evidence="4" id="KW-1003">Cell membrane</keyword>
<dbReference type="Proteomes" id="UP001139336">
    <property type="component" value="Unassembled WGS sequence"/>
</dbReference>
<keyword evidence="3" id="KW-0813">Transport</keyword>
<evidence type="ECO:0000256" key="3">
    <source>
        <dbReference type="ARBA" id="ARBA00022448"/>
    </source>
</evidence>
<dbReference type="InterPro" id="IPR004776">
    <property type="entry name" value="Mem_transp_PIN-like"/>
</dbReference>
<dbReference type="AlphaFoldDB" id="A0A9X1QQP8"/>
<name>A0A9X1QQP8_9CORY</name>
<feature type="transmembrane region" description="Helical" evidence="8">
    <location>
        <begin position="291"/>
        <end position="312"/>
    </location>
</feature>
<organism evidence="9 10">
    <name type="scientific">Corynebacterium uropygiale</name>
    <dbReference type="NCBI Taxonomy" id="1775911"/>
    <lineage>
        <taxon>Bacteria</taxon>
        <taxon>Bacillati</taxon>
        <taxon>Actinomycetota</taxon>
        <taxon>Actinomycetes</taxon>
        <taxon>Mycobacteriales</taxon>
        <taxon>Corynebacteriaceae</taxon>
        <taxon>Corynebacterium</taxon>
    </lineage>
</organism>
<feature type="transmembrane region" description="Helical" evidence="8">
    <location>
        <begin position="259"/>
        <end position="279"/>
    </location>
</feature>
<comment type="subcellular location">
    <subcellularLocation>
        <location evidence="1">Cell membrane</location>
        <topology evidence="1">Multi-pass membrane protein</topology>
    </subcellularLocation>
</comment>
<dbReference type="PANTHER" id="PTHR36838:SF1">
    <property type="entry name" value="SLR1864 PROTEIN"/>
    <property type="match status" value="1"/>
</dbReference>
<feature type="transmembrane region" description="Helical" evidence="8">
    <location>
        <begin position="125"/>
        <end position="146"/>
    </location>
</feature>
<evidence type="ECO:0000313" key="9">
    <source>
        <dbReference type="EMBL" id="MCF4007554.1"/>
    </source>
</evidence>
<keyword evidence="10" id="KW-1185">Reference proteome</keyword>
<keyword evidence="6 8" id="KW-1133">Transmembrane helix</keyword>
<dbReference type="InterPro" id="IPR038770">
    <property type="entry name" value="Na+/solute_symporter_sf"/>
</dbReference>
<dbReference type="Pfam" id="PF03547">
    <property type="entry name" value="Mem_trans"/>
    <property type="match status" value="2"/>
</dbReference>
<feature type="transmembrane region" description="Helical" evidence="8">
    <location>
        <begin position="158"/>
        <end position="177"/>
    </location>
</feature>
<comment type="similarity">
    <text evidence="2">Belongs to the auxin efflux carrier (TC 2.A.69) family.</text>
</comment>
<dbReference type="EMBL" id="JAKGSI010000005">
    <property type="protein sequence ID" value="MCF4007554.1"/>
    <property type="molecule type" value="Genomic_DNA"/>
</dbReference>
<protein>
    <submittedName>
        <fullName evidence="9">AEC family transporter</fullName>
    </submittedName>
</protein>
<sequence>MASTLPLLIMVFLILAVGFTLSKAGVITPTLNVGMSTLLVQGVLPVTILASAGSPYDPSVAKGFFIVFGISIAYYILAPLLLLRVARRITLPDKSEGLFASLNVFGNVGFIGIPLAQQLYGSTGLIYAISLNIAWNLCMFSLMRIILSGEKSINAKGLFINTNMVATYIMMVFYFLQPYWRWHETTVAEVILKAFDAVGSMMTPLSLFIISFAIASMSFSELIRDKWAFIIPAIRLLAIPFLCIALFAVLPLPGDVERVVVFLLAMPCATLNVIFANTYRLNVKFVSTAVTASYLFMLISLPIVIAVSSAVLGPAGAG</sequence>
<evidence type="ECO:0000256" key="4">
    <source>
        <dbReference type="ARBA" id="ARBA00022475"/>
    </source>
</evidence>
<feature type="transmembrane region" description="Helical" evidence="8">
    <location>
        <begin position="227"/>
        <end position="253"/>
    </location>
</feature>
<feature type="transmembrane region" description="Helical" evidence="8">
    <location>
        <begin position="64"/>
        <end position="86"/>
    </location>
</feature>
<evidence type="ECO:0000256" key="8">
    <source>
        <dbReference type="SAM" id="Phobius"/>
    </source>
</evidence>
<evidence type="ECO:0000256" key="1">
    <source>
        <dbReference type="ARBA" id="ARBA00004651"/>
    </source>
</evidence>
<feature type="transmembrane region" description="Helical" evidence="8">
    <location>
        <begin position="98"/>
        <end position="119"/>
    </location>
</feature>
<evidence type="ECO:0000256" key="7">
    <source>
        <dbReference type="ARBA" id="ARBA00023136"/>
    </source>
</evidence>
<proteinExistence type="inferred from homology"/>
<dbReference type="GO" id="GO:0055085">
    <property type="term" value="P:transmembrane transport"/>
    <property type="evidence" value="ECO:0007669"/>
    <property type="project" value="InterPro"/>
</dbReference>
<gene>
    <name evidence="9" type="ORF">L1O03_10295</name>
</gene>
<keyword evidence="7 8" id="KW-0472">Membrane</keyword>
<dbReference type="GO" id="GO:0005886">
    <property type="term" value="C:plasma membrane"/>
    <property type="evidence" value="ECO:0007669"/>
    <property type="project" value="UniProtKB-SubCell"/>
</dbReference>
<accession>A0A9X1QQP8</accession>
<evidence type="ECO:0000256" key="2">
    <source>
        <dbReference type="ARBA" id="ARBA00010145"/>
    </source>
</evidence>
<evidence type="ECO:0000313" key="10">
    <source>
        <dbReference type="Proteomes" id="UP001139336"/>
    </source>
</evidence>
<keyword evidence="5 8" id="KW-0812">Transmembrane</keyword>
<evidence type="ECO:0000256" key="5">
    <source>
        <dbReference type="ARBA" id="ARBA00022692"/>
    </source>
</evidence>